<gene>
    <name evidence="25" type="ORF">J0S82_019156</name>
</gene>
<evidence type="ECO:0000256" key="17">
    <source>
        <dbReference type="ARBA" id="ARBA00023139"/>
    </source>
</evidence>
<dbReference type="Gene3D" id="3.80.10.10">
    <property type="entry name" value="Ribonuclease Inhibitor"/>
    <property type="match status" value="4"/>
</dbReference>
<dbReference type="InterPro" id="IPR001611">
    <property type="entry name" value="Leu-rich_rpt"/>
</dbReference>
<sequence length="2161" mass="229678">EIGWLCRRGPPSAGAFRGGAGAAHAGGRRGRRRRRARTSAPVLPRARGRRFPAGCARVATGARRRRRREAFWGLQFPAAMGGEGGPRLPGGLRGGRRLSAGQSGGQRRRFRLRRSGRRADGTGRAEAGGRAGGRDAEPPPPPPTPERLSAAGRAPRPGPRSEPEPEPAGPAPLPRRRRPCGPRPAPAAAPRRPAARTMLKCIPLWRCNRHVESVDKRHCSLQAVPEEIYRYSRSLEELLLDANQLRELPKPFFRLLNLRKLGLSDNEIQRLPPEVANFMQLVELDVSRNDIPEIPESIKFCKALEIADFSGNPLSRLPEGFTQLRSLAHLALNDVSLQALPGDVGNLANLVTLELRENLLKALPASLSFLVKLEQLDLGGNDLEVLPDTLGALPNLRELWLDRNQLSALPPELGNLRRLVCLDVSENRLQELPAELGGLALLTDLLLSQNLLQRLPDGIGQLKQLSILKVDQNRLCEVTEAIGGCENLSELVLTENLLTALPRSLGKLTKLTNLNVDRNRLELLPPEIGGCVSLSVLSLRDNRLALLPPELARTAELHVLDVAGNRLQSLPLALTHLNLKALWLAENQAQPMLRFQTEDDAQTGQRVLTCYLLPQQPPPSLDEPGPQRSPSGSWSDAPLSRVSVIQFLEAPPGDEDPEEVAAEKRGLQRRATPHPSELKVMKRGVEERRGEAHPQQQDPGPPPSPEEERRLSTSSSLSRDSQGSASTSPAEPEGTPAQSEAGLQGVPPTGPEEASEEPYEVRPAWGSRCCREPRTALPGRQPRPRSPQPTVHFADDALPAGTDGEREEGRPEAPWALPGGRQRLIRKDTPHYKKHFRVSRLPQPEAVAALLQGAPPSGEGPAGPGSWHNGPHAPWAPRAENEEGEEDEDDAAQEEAAGEREEEPVASAPSVKGVSFDQANNLLIEPARVEEEELTLTVLRQTGGLGISIAGGKGSTPYKGDDEGVFISRVSEEGPAARAGVRVGDKLLEVNGVVLHAAEHHQAVEALRGAGATVQMRLWRERMVEPENAVTVTPLRPGDDSSPRERRAGGLRLPLLPPEALGPGPQRQRHVACLARSEKGLGFSIAGGRGSTPYRASHGGIFISRIAEGGAAQRAGTLQVGDRVLSINGVDVTEARHDHAVSLLTAASPTIALLLEREAGGALPPSPPPDSPTPPSADTTPVAPATPGDAGPLRLAPGLLAAALEGPYPVEEIRLPRAGGPLGLSVVGGSDHSSHPFGVQEPGVFISKVLPRGLAARSGLRVGDRILAVNGQDVREATHQDAVSALLRPCPELVLLVRRDPPPPGLRELCIQKAPGERLGISVRGGARGHAGNPCDPTDEGVFISKVSPSGAAGRDGRLRVGLRLLEVNQQSLLGLTHGEAVQLLRGAGDSLTVLVCEGFEPPTEVSARRGGQAPRLGVAERGVREKRGLPGQCGLQPPSGHPRAVPGLGVAPRTAKTGSSQGTSQPLCAATLCQPSAQTGQGPRVAARAPGTGPGRGLGSSWPHLPRLRAQGHGWGSDAADSRGRCPGRSALRSLCGRRHWPQPVGLPAVPWERAARWRCAAGRPAVARVLGWAGCQPASRLRCMYPRWPPPSSGARAALGGALGLHPREGAAAPGVSLRRTCRPVLCRRPCAVRAGGRAYLPRAVGAGVTCRPAVVQVSQADPHLGRALPVCPQASPGVIANPFAASLGRRSSLESVSSVDRELSPEGLGKEKELPGPALQTPRWGPEALPRTGLCHQGWTQPSRTWGPARPSLPAAPSGTIRTPGGEMAEAPWAGQPQLSSAALCCPQPPSPPSPDPLPTNVKQAYRAFAAVPGPPLPLPVGGPAQVGAAGPAVPGPGGQRLRAGSPQAPPAGPATSPEQLSFRERQKYFELEVRVPQAEGPPKRVSLVGADDLRKMQEEEARKLQQKRAQLLREAAQAGLPLLGAGPDDDEEDDEEEEEPPWAGPGPTPGLGPASSPPPGGSAPVRTAKAERRHQERLRVQSPELPAPERALSPAERRALEAEKRALWRAARMKSLEQDALRAQMVLSKSQEGRGKRGPLERLAEAPSPAPTPSPTPLEDLGPQTNTCPGRLALSGRKFDYRAFAALPSSRPVCDTQSPDLVEELRSLEPSPSPGPQEEDGEVALVLLGRPGPEEVTLCSSRRPARPGRRGLGPVPS</sequence>
<evidence type="ECO:0000256" key="2">
    <source>
        <dbReference type="ARBA" id="ARBA00004496"/>
    </source>
</evidence>
<dbReference type="FunFam" id="2.30.42.10:FF:000114">
    <property type="entry name" value="protein scribble homolog isoform X1"/>
    <property type="match status" value="1"/>
</dbReference>
<name>A0A8J6DP24_GALPY</name>
<feature type="region of interest" description="Disordered" evidence="23">
    <location>
        <begin position="2138"/>
        <end position="2161"/>
    </location>
</feature>
<evidence type="ECO:0000256" key="23">
    <source>
        <dbReference type="SAM" id="MobiDB-lite"/>
    </source>
</evidence>
<feature type="compositionally biased region" description="Basic and acidic residues" evidence="23">
    <location>
        <begin position="1972"/>
        <end position="1983"/>
    </location>
</feature>
<dbReference type="Gene3D" id="2.30.42.10">
    <property type="match status" value="4"/>
</dbReference>
<dbReference type="FunFam" id="3.80.10.10:FF:000072">
    <property type="entry name" value="protein scribble homolog isoform X1"/>
    <property type="match status" value="1"/>
</dbReference>
<evidence type="ECO:0000256" key="9">
    <source>
        <dbReference type="ARBA" id="ARBA00022553"/>
    </source>
</evidence>
<dbReference type="PANTHER" id="PTHR23119">
    <property type="entry name" value="DISCS LARGE"/>
    <property type="match status" value="1"/>
</dbReference>
<feature type="compositionally biased region" description="Basic and acidic residues" evidence="23">
    <location>
        <begin position="676"/>
        <end position="692"/>
    </location>
</feature>
<dbReference type="GO" id="GO:0016323">
    <property type="term" value="C:basolateral plasma membrane"/>
    <property type="evidence" value="ECO:0007669"/>
    <property type="project" value="TreeGrafter"/>
</dbReference>
<dbReference type="FunFam" id="3.80.10.10:FF:000036">
    <property type="entry name" value="protein scribble homolog isoform X1"/>
    <property type="match status" value="1"/>
</dbReference>
<dbReference type="InterPro" id="IPR050614">
    <property type="entry name" value="Synaptic_Scaffolding_LAP-MAGUK"/>
</dbReference>
<keyword evidence="11" id="KW-0677">Repeat</keyword>
<evidence type="ECO:0000256" key="20">
    <source>
        <dbReference type="ARBA" id="ARBA00034106"/>
    </source>
</evidence>
<evidence type="ECO:0000256" key="3">
    <source>
        <dbReference type="ARBA" id="ARBA00004510"/>
    </source>
</evidence>
<dbReference type="GO" id="GO:0098887">
    <property type="term" value="P:neurotransmitter receptor transport, endosome to postsynaptic membrane"/>
    <property type="evidence" value="ECO:0007669"/>
    <property type="project" value="TreeGrafter"/>
</dbReference>
<evidence type="ECO:0000256" key="4">
    <source>
        <dbReference type="ARBA" id="ARBA00004536"/>
    </source>
</evidence>
<feature type="compositionally biased region" description="Basic and acidic residues" evidence="23">
    <location>
        <begin position="1702"/>
        <end position="1717"/>
    </location>
</feature>
<feature type="region of interest" description="Disordered" evidence="23">
    <location>
        <begin position="2028"/>
        <end position="2072"/>
    </location>
</feature>
<dbReference type="SMART" id="SM00228">
    <property type="entry name" value="PDZ"/>
    <property type="match status" value="4"/>
</dbReference>
<dbReference type="GO" id="GO:0098968">
    <property type="term" value="P:neurotransmitter receptor transport postsynaptic membrane to endosome"/>
    <property type="evidence" value="ECO:0007669"/>
    <property type="project" value="TreeGrafter"/>
</dbReference>
<dbReference type="FunFam" id="2.30.42.10:FF:000041">
    <property type="entry name" value="protein scribble homolog isoform X1"/>
    <property type="match status" value="1"/>
</dbReference>
<dbReference type="EMBL" id="JAGFMF010011709">
    <property type="protein sequence ID" value="KAG8515379.1"/>
    <property type="molecule type" value="Genomic_DNA"/>
</dbReference>
<dbReference type="Pfam" id="PF00595">
    <property type="entry name" value="PDZ"/>
    <property type="match status" value="4"/>
</dbReference>
<feature type="non-terminal residue" evidence="25">
    <location>
        <position position="1"/>
    </location>
</feature>
<feature type="compositionally biased region" description="Acidic residues" evidence="23">
    <location>
        <begin position="882"/>
        <end position="893"/>
    </location>
</feature>
<feature type="domain" description="PDZ" evidence="24">
    <location>
        <begin position="935"/>
        <end position="1022"/>
    </location>
</feature>
<dbReference type="InterPro" id="IPR001478">
    <property type="entry name" value="PDZ"/>
</dbReference>
<feature type="compositionally biased region" description="Low complexity" evidence="23">
    <location>
        <begin position="712"/>
        <end position="724"/>
    </location>
</feature>
<feature type="region of interest" description="Disordered" evidence="23">
    <location>
        <begin position="1693"/>
        <end position="1726"/>
    </location>
</feature>
<dbReference type="CDD" id="cd06701">
    <property type="entry name" value="PDZ4_Scribble-like"/>
    <property type="match status" value="1"/>
</dbReference>
<feature type="region of interest" description="Disordered" evidence="23">
    <location>
        <begin position="837"/>
        <end position="912"/>
    </location>
</feature>
<dbReference type="FunFam" id="2.30.42.10:FF:000074">
    <property type="entry name" value="protein scribble homolog isoform X2"/>
    <property type="match status" value="1"/>
</dbReference>
<feature type="compositionally biased region" description="Low complexity" evidence="23">
    <location>
        <begin position="146"/>
        <end position="155"/>
    </location>
</feature>
<organism evidence="25 26">
    <name type="scientific">Galemys pyrenaicus</name>
    <name type="common">Iberian desman</name>
    <name type="synonym">Pyrenean desman</name>
    <dbReference type="NCBI Taxonomy" id="202257"/>
    <lineage>
        <taxon>Eukaryota</taxon>
        <taxon>Metazoa</taxon>
        <taxon>Chordata</taxon>
        <taxon>Craniata</taxon>
        <taxon>Vertebrata</taxon>
        <taxon>Euteleostomi</taxon>
        <taxon>Mammalia</taxon>
        <taxon>Eutheria</taxon>
        <taxon>Laurasiatheria</taxon>
        <taxon>Eulipotyphla</taxon>
        <taxon>Talpidae</taxon>
        <taxon>Galemys</taxon>
    </lineage>
</organism>
<feature type="region of interest" description="Disordered" evidence="23">
    <location>
        <begin position="77"/>
        <end position="194"/>
    </location>
</feature>
<feature type="region of interest" description="Disordered" evidence="23">
    <location>
        <begin position="1160"/>
        <end position="1191"/>
    </location>
</feature>
<feature type="compositionally biased region" description="Basic and acidic residues" evidence="23">
    <location>
        <begin position="1037"/>
        <end position="1048"/>
    </location>
</feature>
<feature type="region of interest" description="Disordered" evidence="23">
    <location>
        <begin position="649"/>
        <end position="825"/>
    </location>
</feature>
<evidence type="ECO:0000256" key="6">
    <source>
        <dbReference type="ARBA" id="ARBA00022473"/>
    </source>
</evidence>
<dbReference type="GO" id="GO:0005912">
    <property type="term" value="C:adherens junction"/>
    <property type="evidence" value="ECO:0007669"/>
    <property type="project" value="UniProtKB-SubCell"/>
</dbReference>
<evidence type="ECO:0000256" key="21">
    <source>
        <dbReference type="ARBA" id="ARBA00034110"/>
    </source>
</evidence>
<keyword evidence="6" id="KW-0217">Developmental protein</keyword>
<keyword evidence="10" id="KW-0433">Leucine-rich repeat</keyword>
<evidence type="ECO:0000256" key="15">
    <source>
        <dbReference type="ARBA" id="ARBA00023054"/>
    </source>
</evidence>
<feature type="domain" description="PDZ" evidence="24">
    <location>
        <begin position="1071"/>
        <end position="1159"/>
    </location>
</feature>
<reference evidence="25" key="1">
    <citation type="journal article" date="2021" name="Evol. Appl.">
        <title>The genome of the Pyrenean desman and the effects of bottlenecks and inbreeding on the genomic landscape of an endangered species.</title>
        <authorList>
            <person name="Escoda L."/>
            <person name="Castresana J."/>
        </authorList>
    </citation>
    <scope>NUCLEOTIDE SEQUENCE</scope>
    <source>
        <strain evidence="25">IBE-C5619</strain>
    </source>
</reference>
<dbReference type="PANTHER" id="PTHR23119:SF57">
    <property type="entry name" value="PROTEIN SCRIBBLE HOMOLOG"/>
    <property type="match status" value="1"/>
</dbReference>
<feature type="domain" description="PDZ" evidence="24">
    <location>
        <begin position="1308"/>
        <end position="1396"/>
    </location>
</feature>
<dbReference type="SMART" id="SM00364">
    <property type="entry name" value="LRR_BAC"/>
    <property type="match status" value="11"/>
</dbReference>
<dbReference type="GO" id="GO:0030154">
    <property type="term" value="P:cell differentiation"/>
    <property type="evidence" value="ECO:0007669"/>
    <property type="project" value="UniProtKB-KW"/>
</dbReference>
<dbReference type="GO" id="GO:0030027">
    <property type="term" value="C:lamellipodium"/>
    <property type="evidence" value="ECO:0007669"/>
    <property type="project" value="UniProtKB-SubCell"/>
</dbReference>
<evidence type="ECO:0000256" key="16">
    <source>
        <dbReference type="ARBA" id="ARBA00023136"/>
    </source>
</evidence>
<keyword evidence="13" id="KW-0965">Cell junction</keyword>
<feature type="compositionally biased region" description="Basic and acidic residues" evidence="23">
    <location>
        <begin position="2035"/>
        <end position="2048"/>
    </location>
</feature>
<keyword evidence="7" id="KW-1003">Cell membrane</keyword>
<keyword evidence="19" id="KW-0449">Lipoprotein</keyword>
<proteinExistence type="inferred from homology"/>
<evidence type="ECO:0000256" key="13">
    <source>
        <dbReference type="ARBA" id="ARBA00022949"/>
    </source>
</evidence>
<feature type="compositionally biased region" description="Low complexity" evidence="23">
    <location>
        <begin position="1050"/>
        <end position="1065"/>
    </location>
</feature>
<keyword evidence="16" id="KW-0472">Membrane</keyword>
<comment type="caution">
    <text evidence="25">The sequence shown here is derived from an EMBL/GenBank/DDBJ whole genome shotgun (WGS) entry which is preliminary data.</text>
</comment>
<keyword evidence="8" id="KW-0963">Cytoplasm</keyword>
<dbReference type="FunFam" id="2.30.42.10:FF:000064">
    <property type="entry name" value="protein lap4 isoform X1"/>
    <property type="match status" value="1"/>
</dbReference>
<dbReference type="CDD" id="cd06702">
    <property type="entry name" value="PDZ3_Scribble-like"/>
    <property type="match status" value="1"/>
</dbReference>
<evidence type="ECO:0000256" key="19">
    <source>
        <dbReference type="ARBA" id="ARBA00023288"/>
    </source>
</evidence>
<protein>
    <recommendedName>
        <fullName evidence="22">Protein scribble homolog</fullName>
    </recommendedName>
</protein>
<dbReference type="FunFam" id="3.80.10.10:FF:000202">
    <property type="entry name" value="protein scribble homolog isoform X2"/>
    <property type="match status" value="1"/>
</dbReference>
<evidence type="ECO:0000256" key="12">
    <source>
        <dbReference type="ARBA" id="ARBA00022782"/>
    </source>
</evidence>
<evidence type="ECO:0000256" key="18">
    <source>
        <dbReference type="ARBA" id="ARBA00023273"/>
    </source>
</evidence>
<evidence type="ECO:0000256" key="22">
    <source>
        <dbReference type="ARBA" id="ARBA00072775"/>
    </source>
</evidence>
<dbReference type="SUPFAM" id="SSF52058">
    <property type="entry name" value="L domain-like"/>
    <property type="match status" value="2"/>
</dbReference>
<keyword evidence="17" id="KW-0564">Palmitate</keyword>
<evidence type="ECO:0000256" key="1">
    <source>
        <dbReference type="ARBA" id="ARBA00004202"/>
    </source>
</evidence>
<feature type="compositionally biased region" description="Basic residues" evidence="23">
    <location>
        <begin position="106"/>
        <end position="116"/>
    </location>
</feature>
<feature type="compositionally biased region" description="Pro residues" evidence="23">
    <location>
        <begin position="156"/>
        <end position="173"/>
    </location>
</feature>
<evidence type="ECO:0000256" key="5">
    <source>
        <dbReference type="ARBA" id="ARBA00007772"/>
    </source>
</evidence>
<dbReference type="CDD" id="cd06703">
    <property type="entry name" value="PDZ2_Scribble-like"/>
    <property type="match status" value="1"/>
</dbReference>
<dbReference type="GO" id="GO:0098793">
    <property type="term" value="C:presynapse"/>
    <property type="evidence" value="ECO:0007669"/>
    <property type="project" value="UniProtKB-SubCell"/>
</dbReference>
<feature type="compositionally biased region" description="Pro residues" evidence="23">
    <location>
        <begin position="1946"/>
        <end position="1965"/>
    </location>
</feature>
<evidence type="ECO:0000256" key="10">
    <source>
        <dbReference type="ARBA" id="ARBA00022614"/>
    </source>
</evidence>
<feature type="region of interest" description="Disordered" evidence="23">
    <location>
        <begin position="1831"/>
        <end position="1863"/>
    </location>
</feature>
<dbReference type="PROSITE" id="PS51450">
    <property type="entry name" value="LRR"/>
    <property type="match status" value="2"/>
</dbReference>
<keyword evidence="26" id="KW-1185">Reference proteome</keyword>
<dbReference type="Pfam" id="PF13855">
    <property type="entry name" value="LRR_8"/>
    <property type="match status" value="2"/>
</dbReference>
<evidence type="ECO:0000313" key="25">
    <source>
        <dbReference type="EMBL" id="KAG8515379.1"/>
    </source>
</evidence>
<feature type="compositionally biased region" description="Gly residues" evidence="23">
    <location>
        <begin position="81"/>
        <end position="93"/>
    </location>
</feature>
<comment type="similarity">
    <text evidence="5">Belongs to the LAP (LRR and PDZ) protein family.</text>
</comment>
<dbReference type="SUPFAM" id="SSF50156">
    <property type="entry name" value="PDZ domain-like"/>
    <property type="match status" value="4"/>
</dbReference>
<feature type="region of interest" description="Disordered" evidence="23">
    <location>
        <begin position="1032"/>
        <end position="1066"/>
    </location>
</feature>
<evidence type="ECO:0000256" key="14">
    <source>
        <dbReference type="ARBA" id="ARBA00023018"/>
    </source>
</evidence>
<dbReference type="CDD" id="cd06704">
    <property type="entry name" value="PDZ1_Scribble-like"/>
    <property type="match status" value="1"/>
</dbReference>
<dbReference type="GO" id="GO:0014069">
    <property type="term" value="C:postsynaptic density"/>
    <property type="evidence" value="ECO:0007669"/>
    <property type="project" value="TreeGrafter"/>
</dbReference>
<dbReference type="SMART" id="SM00369">
    <property type="entry name" value="LRR_TYP"/>
    <property type="match status" value="12"/>
</dbReference>
<feature type="domain" description="PDZ" evidence="24">
    <location>
        <begin position="1212"/>
        <end position="1301"/>
    </location>
</feature>
<dbReference type="InterPro" id="IPR003591">
    <property type="entry name" value="Leu-rich_rpt_typical-subtyp"/>
</dbReference>
<dbReference type="GO" id="GO:0019901">
    <property type="term" value="F:protein kinase binding"/>
    <property type="evidence" value="ECO:0007669"/>
    <property type="project" value="TreeGrafter"/>
</dbReference>
<feature type="compositionally biased region" description="Acidic residues" evidence="23">
    <location>
        <begin position="1931"/>
        <end position="1944"/>
    </location>
</feature>
<evidence type="ECO:0000313" key="26">
    <source>
        <dbReference type="Proteomes" id="UP000700334"/>
    </source>
</evidence>
<dbReference type="GO" id="GO:0045211">
    <property type="term" value="C:postsynaptic membrane"/>
    <property type="evidence" value="ECO:0007669"/>
    <property type="project" value="TreeGrafter"/>
</dbReference>
<feature type="region of interest" description="Disordered" evidence="23">
    <location>
        <begin position="613"/>
        <end position="637"/>
    </location>
</feature>
<dbReference type="GO" id="GO:0043113">
    <property type="term" value="P:receptor clustering"/>
    <property type="evidence" value="ECO:0007669"/>
    <property type="project" value="TreeGrafter"/>
</dbReference>
<dbReference type="Proteomes" id="UP000700334">
    <property type="component" value="Unassembled WGS sequence"/>
</dbReference>
<dbReference type="OrthoDB" id="676979at2759"/>
<comment type="subcellular location">
    <subcellularLocation>
        <location evidence="4">Cell junction</location>
        <location evidence="4">Adherens junction</location>
    </subcellularLocation>
    <subcellularLocation>
        <location evidence="1">Cell membrane</location>
        <topology evidence="1">Peripheral membrane protein</topology>
    </subcellularLocation>
    <subcellularLocation>
        <location evidence="3">Cell projection</location>
        <location evidence="3">Lamellipodium</location>
    </subcellularLocation>
    <subcellularLocation>
        <location evidence="2">Cytoplasm</location>
    </subcellularLocation>
    <subcellularLocation>
        <location evidence="21">Postsynapse</location>
    </subcellularLocation>
    <subcellularLocation>
        <location evidence="20">Presynapse</location>
    </subcellularLocation>
</comment>
<feature type="compositionally biased region" description="Pro residues" evidence="23">
    <location>
        <begin position="1164"/>
        <end position="1175"/>
    </location>
</feature>
<dbReference type="FunFam" id="3.80.10.10:FF:000064">
    <property type="entry name" value="Scribbled planar cell polarity protein"/>
    <property type="match status" value="1"/>
</dbReference>
<dbReference type="InterPro" id="IPR032675">
    <property type="entry name" value="LRR_dom_sf"/>
</dbReference>
<accession>A0A8J6DP24</accession>
<feature type="compositionally biased region" description="Basic residues" evidence="23">
    <location>
        <begin position="26"/>
        <end position="37"/>
    </location>
</feature>
<keyword evidence="18" id="KW-0966">Cell projection</keyword>
<evidence type="ECO:0000256" key="11">
    <source>
        <dbReference type="ARBA" id="ARBA00022737"/>
    </source>
</evidence>
<dbReference type="GO" id="GO:0045197">
    <property type="term" value="P:establishment or maintenance of epithelial cell apical/basal polarity"/>
    <property type="evidence" value="ECO:0007669"/>
    <property type="project" value="TreeGrafter"/>
</dbReference>
<dbReference type="InterPro" id="IPR055414">
    <property type="entry name" value="LRR_R13L4/SHOC2-like"/>
</dbReference>
<feature type="region of interest" description="Disordered" evidence="23">
    <location>
        <begin position="1479"/>
        <end position="1502"/>
    </location>
</feature>
<evidence type="ECO:0000256" key="7">
    <source>
        <dbReference type="ARBA" id="ARBA00022475"/>
    </source>
</evidence>
<dbReference type="PROSITE" id="PS50106">
    <property type="entry name" value="PDZ"/>
    <property type="match status" value="4"/>
</dbReference>
<dbReference type="InterPro" id="IPR036034">
    <property type="entry name" value="PDZ_sf"/>
</dbReference>
<dbReference type="GO" id="GO:0098609">
    <property type="term" value="P:cell-cell adhesion"/>
    <property type="evidence" value="ECO:0007669"/>
    <property type="project" value="TreeGrafter"/>
</dbReference>
<keyword evidence="14" id="KW-0770">Synapse</keyword>
<evidence type="ECO:0000256" key="8">
    <source>
        <dbReference type="ARBA" id="ARBA00022490"/>
    </source>
</evidence>
<evidence type="ECO:0000259" key="24">
    <source>
        <dbReference type="PROSITE" id="PS50106"/>
    </source>
</evidence>
<keyword evidence="12" id="KW-0221">Differentiation</keyword>
<dbReference type="Pfam" id="PF23598">
    <property type="entry name" value="LRR_14"/>
    <property type="match status" value="1"/>
</dbReference>
<dbReference type="GO" id="GO:0005737">
    <property type="term" value="C:cytoplasm"/>
    <property type="evidence" value="ECO:0007669"/>
    <property type="project" value="UniProtKB-SubCell"/>
</dbReference>
<feature type="region of interest" description="Disordered" evidence="23">
    <location>
        <begin position="9"/>
        <end position="50"/>
    </location>
</feature>
<feature type="compositionally biased region" description="Low complexity" evidence="23">
    <location>
        <begin position="1176"/>
        <end position="1191"/>
    </location>
</feature>
<feature type="compositionally biased region" description="Low complexity" evidence="23">
    <location>
        <begin position="1483"/>
        <end position="1492"/>
    </location>
</feature>
<keyword evidence="15" id="KW-0175">Coiled coil</keyword>
<feature type="region of interest" description="Disordered" evidence="23">
    <location>
        <begin position="1902"/>
        <end position="2001"/>
    </location>
</feature>
<keyword evidence="9" id="KW-0597">Phosphoprotein</keyword>